<proteinExistence type="predicted"/>
<dbReference type="Proteomes" id="UP001275084">
    <property type="component" value="Unassembled WGS sequence"/>
</dbReference>
<dbReference type="Pfam" id="PF00501">
    <property type="entry name" value="AMP-binding"/>
    <property type="match status" value="1"/>
</dbReference>
<accession>A0AAJ0HD92</accession>
<dbReference type="EMBL" id="JAUIQD010000005">
    <property type="protein sequence ID" value="KAK3348693.1"/>
    <property type="molecule type" value="Genomic_DNA"/>
</dbReference>
<dbReference type="InterPro" id="IPR000873">
    <property type="entry name" value="AMP-dep_synth/lig_dom"/>
</dbReference>
<reference evidence="4" key="1">
    <citation type="journal article" date="2023" name="Mol. Phylogenet. Evol.">
        <title>Genome-scale phylogeny and comparative genomics of the fungal order Sordariales.</title>
        <authorList>
            <person name="Hensen N."/>
            <person name="Bonometti L."/>
            <person name="Westerberg I."/>
            <person name="Brannstrom I.O."/>
            <person name="Guillou S."/>
            <person name="Cros-Aarteil S."/>
            <person name="Calhoun S."/>
            <person name="Haridas S."/>
            <person name="Kuo A."/>
            <person name="Mondo S."/>
            <person name="Pangilinan J."/>
            <person name="Riley R."/>
            <person name="LaButti K."/>
            <person name="Andreopoulos B."/>
            <person name="Lipzen A."/>
            <person name="Chen C."/>
            <person name="Yan M."/>
            <person name="Daum C."/>
            <person name="Ng V."/>
            <person name="Clum A."/>
            <person name="Steindorff A."/>
            <person name="Ohm R.A."/>
            <person name="Martin F."/>
            <person name="Silar P."/>
            <person name="Natvig D.O."/>
            <person name="Lalanne C."/>
            <person name="Gautier V."/>
            <person name="Ament-Velasquez S.L."/>
            <person name="Kruys A."/>
            <person name="Hutchinson M.I."/>
            <person name="Powell A.J."/>
            <person name="Barry K."/>
            <person name="Miller A.N."/>
            <person name="Grigoriev I.V."/>
            <person name="Debuchy R."/>
            <person name="Gladieux P."/>
            <person name="Hiltunen Thoren M."/>
            <person name="Johannesson H."/>
        </authorList>
    </citation>
    <scope>NUCLEOTIDE SEQUENCE</scope>
    <source>
        <strain evidence="4">CBS 955.72</strain>
    </source>
</reference>
<dbReference type="PANTHER" id="PTHR45527:SF15">
    <property type="entry name" value="NONRIBOSOMAL PEPTIDE SYNTHETASE EASA-RELATED"/>
    <property type="match status" value="1"/>
</dbReference>
<organism evidence="4 5">
    <name type="scientific">Lasiosphaeria hispida</name>
    <dbReference type="NCBI Taxonomy" id="260671"/>
    <lineage>
        <taxon>Eukaryota</taxon>
        <taxon>Fungi</taxon>
        <taxon>Dikarya</taxon>
        <taxon>Ascomycota</taxon>
        <taxon>Pezizomycotina</taxon>
        <taxon>Sordariomycetes</taxon>
        <taxon>Sordariomycetidae</taxon>
        <taxon>Sordariales</taxon>
        <taxon>Lasiosphaeriaceae</taxon>
        <taxon>Lasiosphaeria</taxon>
    </lineage>
</organism>
<evidence type="ECO:0000259" key="3">
    <source>
        <dbReference type="Pfam" id="PF00501"/>
    </source>
</evidence>
<dbReference type="GO" id="GO:0044550">
    <property type="term" value="P:secondary metabolite biosynthetic process"/>
    <property type="evidence" value="ECO:0007669"/>
    <property type="project" value="TreeGrafter"/>
</dbReference>
<dbReference type="InterPro" id="IPR042099">
    <property type="entry name" value="ANL_N_sf"/>
</dbReference>
<dbReference type="GO" id="GO:0016874">
    <property type="term" value="F:ligase activity"/>
    <property type="evidence" value="ECO:0007669"/>
    <property type="project" value="UniProtKB-KW"/>
</dbReference>
<dbReference type="SUPFAM" id="SSF56801">
    <property type="entry name" value="Acetyl-CoA synthetase-like"/>
    <property type="match status" value="1"/>
</dbReference>
<dbReference type="GO" id="GO:0005737">
    <property type="term" value="C:cytoplasm"/>
    <property type="evidence" value="ECO:0007669"/>
    <property type="project" value="TreeGrafter"/>
</dbReference>
<protein>
    <recommendedName>
        <fullName evidence="3">AMP-dependent synthetase/ligase domain-containing protein</fullName>
    </recommendedName>
</protein>
<dbReference type="GO" id="GO:0043041">
    <property type="term" value="P:amino acid activation for nonribosomal peptide biosynthetic process"/>
    <property type="evidence" value="ECO:0007669"/>
    <property type="project" value="TreeGrafter"/>
</dbReference>
<dbReference type="GO" id="GO:0031177">
    <property type="term" value="F:phosphopantetheine binding"/>
    <property type="evidence" value="ECO:0007669"/>
    <property type="project" value="TreeGrafter"/>
</dbReference>
<keyword evidence="2" id="KW-0597">Phosphoprotein</keyword>
<dbReference type="AlphaFoldDB" id="A0AAJ0HD92"/>
<comment type="caution">
    <text evidence="4">The sequence shown here is derived from an EMBL/GenBank/DDBJ whole genome shotgun (WGS) entry which is preliminary data.</text>
</comment>
<evidence type="ECO:0000256" key="1">
    <source>
        <dbReference type="ARBA" id="ARBA00022450"/>
    </source>
</evidence>
<keyword evidence="1" id="KW-0596">Phosphopantetheine</keyword>
<sequence length="127" mass="13791">MASSAGHSNRDGGLLARIDTLGPQDAARIRAWNKWDRETAPRSSACVHEVHRQQLVQPGGQAVCTWDGKLTYAELDDLPLRLSRHLVSLGVAPEVPVPMIFEKSLWAVVTQLAILRAGGVVVPIGHK</sequence>
<dbReference type="Gene3D" id="3.40.50.12780">
    <property type="entry name" value="N-terminal domain of ligase-like"/>
    <property type="match status" value="1"/>
</dbReference>
<dbReference type="PANTHER" id="PTHR45527">
    <property type="entry name" value="NONRIBOSOMAL PEPTIDE SYNTHETASE"/>
    <property type="match status" value="1"/>
</dbReference>
<name>A0AAJ0HD92_9PEZI</name>
<evidence type="ECO:0000313" key="4">
    <source>
        <dbReference type="EMBL" id="KAK3348693.1"/>
    </source>
</evidence>
<evidence type="ECO:0000313" key="5">
    <source>
        <dbReference type="Proteomes" id="UP001275084"/>
    </source>
</evidence>
<reference evidence="4" key="2">
    <citation type="submission" date="2023-06" db="EMBL/GenBank/DDBJ databases">
        <authorList>
            <consortium name="Lawrence Berkeley National Laboratory"/>
            <person name="Haridas S."/>
            <person name="Hensen N."/>
            <person name="Bonometti L."/>
            <person name="Westerberg I."/>
            <person name="Brannstrom I.O."/>
            <person name="Guillou S."/>
            <person name="Cros-Aarteil S."/>
            <person name="Calhoun S."/>
            <person name="Kuo A."/>
            <person name="Mondo S."/>
            <person name="Pangilinan J."/>
            <person name="Riley R."/>
            <person name="Labutti K."/>
            <person name="Andreopoulos B."/>
            <person name="Lipzen A."/>
            <person name="Chen C."/>
            <person name="Yanf M."/>
            <person name="Daum C."/>
            <person name="Ng V."/>
            <person name="Clum A."/>
            <person name="Steindorff A."/>
            <person name="Ohm R."/>
            <person name="Martin F."/>
            <person name="Silar P."/>
            <person name="Natvig D."/>
            <person name="Lalanne C."/>
            <person name="Gautier V."/>
            <person name="Ament-Velasquez S.L."/>
            <person name="Kruys A."/>
            <person name="Hutchinson M.I."/>
            <person name="Powell A.J."/>
            <person name="Barry K."/>
            <person name="Miller A.N."/>
            <person name="Grigoriev I.V."/>
            <person name="Debuchy R."/>
            <person name="Gladieux P."/>
            <person name="Thoren M.H."/>
            <person name="Johannesson H."/>
        </authorList>
    </citation>
    <scope>NUCLEOTIDE SEQUENCE</scope>
    <source>
        <strain evidence="4">CBS 955.72</strain>
    </source>
</reference>
<keyword evidence="5" id="KW-1185">Reference proteome</keyword>
<gene>
    <name evidence="4" type="ORF">B0T25DRAFT_608865</name>
</gene>
<evidence type="ECO:0000256" key="2">
    <source>
        <dbReference type="ARBA" id="ARBA00022553"/>
    </source>
</evidence>
<feature type="domain" description="AMP-dependent synthetase/ligase" evidence="3">
    <location>
        <begin position="55"/>
        <end position="125"/>
    </location>
</feature>